<dbReference type="GeneID" id="43599960"/>
<evidence type="ECO:0000313" key="1">
    <source>
        <dbReference type="EMBL" id="RDL35180.1"/>
    </source>
</evidence>
<protein>
    <recommendedName>
        <fullName evidence="3">Transcription factor domain-containing protein</fullName>
    </recommendedName>
</protein>
<dbReference type="InterPro" id="IPR053181">
    <property type="entry name" value="EcdB-like_regulator"/>
</dbReference>
<accession>A0A370TIL6</accession>
<dbReference type="STRING" id="2656787.A0A370TIL6"/>
<name>A0A370TIL6_9HELO</name>
<sequence>MFSQLLERLGKVEEKLETLSTSSGPDRPQQDLDRVINDWTISASKNTTPSSAIQSSQSYTLILPTQLIETGTSLENESSVAYTAKTSCQSSESPKSYGHFPTVAEDFTKKANYLNRTPFSCEECRPILPEAIDDADRTESKDILVLLVYFFEHTCTLFPIICDQATYMMASVVGVRGFRDELQSCLILLMIALSKAYRDHQSLESGLADFQRAVQVLSRLSVQFTLPYAQAQVLAALFLFKKGRLLNFWSYLNAGCTALSVMIQRDENLCRERSPEDIKTTLRLYWICYNLERDLVNEIGSFPRSSLYQLEDRLPLPLGCDESDTASLSSSVRTVRTYTFFLAEMSLKSTLARIISITGGDSYLETSLNSSVEISPLMQELNAQIGEWVISLPSFLDWSPEPTRGTCSPIATRLKLIYWFTRLSLSKSHILHVLHDSDHQLPFLGWKFFQDGILAGVNMIKVSVMEESEVDVIMGNRLASTISLLKDATAKGCCPTLSEENGNVILQECIDMLWRQLAYKSEWITCRLHAL</sequence>
<dbReference type="RefSeq" id="XP_031868003.1">
    <property type="nucleotide sequence ID" value="XM_032015734.1"/>
</dbReference>
<dbReference type="PANTHER" id="PTHR47785">
    <property type="entry name" value="ZN(II)2CYS6 TRANSCRIPTION FACTOR (EUROFUNG)-RELATED-RELATED"/>
    <property type="match status" value="1"/>
</dbReference>
<reference evidence="1 2" key="1">
    <citation type="journal article" date="2018" name="IMA Fungus">
        <title>IMA Genome-F 9: Draft genome sequence of Annulohypoxylon stygium, Aspergillus mulundensis, Berkeleyomyces basicola (syn. Thielaviopsis basicola), Ceratocystis smalleyi, two Cercospora beticola strains, Coleophoma cylindrospora, Fusarium fracticaudum, Phialophora cf. hyalina, and Morchella septimelata.</title>
        <authorList>
            <person name="Wingfield B.D."/>
            <person name="Bills G.F."/>
            <person name="Dong Y."/>
            <person name="Huang W."/>
            <person name="Nel W.J."/>
            <person name="Swalarsk-Parry B.S."/>
            <person name="Vaghefi N."/>
            <person name="Wilken P.M."/>
            <person name="An Z."/>
            <person name="de Beer Z.W."/>
            <person name="De Vos L."/>
            <person name="Chen L."/>
            <person name="Duong T.A."/>
            <person name="Gao Y."/>
            <person name="Hammerbacher A."/>
            <person name="Kikkert J.R."/>
            <person name="Li Y."/>
            <person name="Li H."/>
            <person name="Li K."/>
            <person name="Li Q."/>
            <person name="Liu X."/>
            <person name="Ma X."/>
            <person name="Naidoo K."/>
            <person name="Pethybridge S.J."/>
            <person name="Sun J."/>
            <person name="Steenkamp E.T."/>
            <person name="van der Nest M.A."/>
            <person name="van Wyk S."/>
            <person name="Wingfield M.J."/>
            <person name="Xiong C."/>
            <person name="Yue Q."/>
            <person name="Zhang X."/>
        </authorList>
    </citation>
    <scope>NUCLEOTIDE SEQUENCE [LARGE SCALE GENOMIC DNA]</scope>
    <source>
        <strain evidence="1 2">BP 5553</strain>
    </source>
</reference>
<proteinExistence type="predicted"/>
<dbReference type="CDD" id="cd12148">
    <property type="entry name" value="fungal_TF_MHR"/>
    <property type="match status" value="1"/>
</dbReference>
<evidence type="ECO:0000313" key="2">
    <source>
        <dbReference type="Proteomes" id="UP000254866"/>
    </source>
</evidence>
<comment type="caution">
    <text evidence="1">The sequence shown here is derived from an EMBL/GenBank/DDBJ whole genome shotgun (WGS) entry which is preliminary data.</text>
</comment>
<dbReference type="OrthoDB" id="3532498at2759"/>
<keyword evidence="2" id="KW-1185">Reference proteome</keyword>
<gene>
    <name evidence="1" type="ORF">BP5553_07111</name>
</gene>
<dbReference type="Proteomes" id="UP000254866">
    <property type="component" value="Unassembled WGS sequence"/>
</dbReference>
<organism evidence="1 2">
    <name type="scientific">Venustampulla echinocandica</name>
    <dbReference type="NCBI Taxonomy" id="2656787"/>
    <lineage>
        <taxon>Eukaryota</taxon>
        <taxon>Fungi</taxon>
        <taxon>Dikarya</taxon>
        <taxon>Ascomycota</taxon>
        <taxon>Pezizomycotina</taxon>
        <taxon>Leotiomycetes</taxon>
        <taxon>Helotiales</taxon>
        <taxon>Pleuroascaceae</taxon>
        <taxon>Venustampulla</taxon>
    </lineage>
</organism>
<evidence type="ECO:0008006" key="3">
    <source>
        <dbReference type="Google" id="ProtNLM"/>
    </source>
</evidence>
<dbReference type="EMBL" id="NPIC01000006">
    <property type="protein sequence ID" value="RDL35180.1"/>
    <property type="molecule type" value="Genomic_DNA"/>
</dbReference>
<dbReference type="AlphaFoldDB" id="A0A370TIL6"/>